<dbReference type="RefSeq" id="XP_013289859.1">
    <property type="nucleotide sequence ID" value="XM_013434405.1"/>
</dbReference>
<dbReference type="GO" id="GO:0006788">
    <property type="term" value="P:heme oxidation"/>
    <property type="evidence" value="ECO:0007669"/>
    <property type="project" value="InterPro"/>
</dbReference>
<dbReference type="STRING" id="1442368.A0A0D2E7L7"/>
<dbReference type="GO" id="GO:0004392">
    <property type="term" value="F:heme oxygenase (decyclizing) activity"/>
    <property type="evidence" value="ECO:0007669"/>
    <property type="project" value="InterPro"/>
</dbReference>
<keyword evidence="6" id="KW-1185">Reference proteome</keyword>
<dbReference type="VEuPathDB" id="FungiDB:Z517_01445"/>
<evidence type="ECO:0000256" key="2">
    <source>
        <dbReference type="ARBA" id="ARBA00022723"/>
    </source>
</evidence>
<keyword evidence="3" id="KW-0408">Iron</keyword>
<dbReference type="InterPro" id="IPR002051">
    <property type="entry name" value="Haem_Oase"/>
</dbReference>
<reference evidence="5 6" key="1">
    <citation type="submission" date="2015-01" db="EMBL/GenBank/DDBJ databases">
        <title>The Genome Sequence of Fonsecaea pedrosoi CBS 271.37.</title>
        <authorList>
            <consortium name="The Broad Institute Genomics Platform"/>
            <person name="Cuomo C."/>
            <person name="de Hoog S."/>
            <person name="Gorbushina A."/>
            <person name="Stielow B."/>
            <person name="Teixiera M."/>
            <person name="Abouelleil A."/>
            <person name="Chapman S.B."/>
            <person name="Priest M."/>
            <person name="Young S.K."/>
            <person name="Wortman J."/>
            <person name="Nusbaum C."/>
            <person name="Birren B."/>
        </authorList>
    </citation>
    <scope>NUCLEOTIDE SEQUENCE [LARGE SCALE GENOMIC DNA]</scope>
    <source>
        <strain evidence="5 6">CBS 271.37</strain>
    </source>
</reference>
<dbReference type="SUPFAM" id="SSF48613">
    <property type="entry name" value="Heme oxygenase-like"/>
    <property type="match status" value="1"/>
</dbReference>
<sequence length="298" mass="33846">MSLEGDRNQSAQSSLPEELRSSTRQRHHALNLQITRRLPLCLPPIADSPFTYAKGIIVFGQIYNAFETFLQTQLASAQLDQRLRQIYQRVCFPWLLRYGRLQKDIEILQSVLLRDQYQELETLDKESSGFRLQIERSLSTRPHVLLAYTWAMYLALFNGGRWIRGQLVSAGPDFWRTGIIPLSFWDFRSEEDAGVDGRLQEQFKEAFREAASLLTETEARDVVEETFNLFDMCIQMVEFLDNATNCSSQSVPAEVPALVASSQLKNSVGAKSMAASFWQCVVSLSKGKKALGVPHDGR</sequence>
<evidence type="ECO:0000256" key="3">
    <source>
        <dbReference type="ARBA" id="ARBA00023004"/>
    </source>
</evidence>
<dbReference type="EMBL" id="KN846969">
    <property type="protein sequence ID" value="KIW86051.1"/>
    <property type="molecule type" value="Genomic_DNA"/>
</dbReference>
<name>A0A0D2E7L7_9EURO</name>
<dbReference type="Gene3D" id="1.20.910.10">
    <property type="entry name" value="Heme oxygenase-like"/>
    <property type="match status" value="1"/>
</dbReference>
<keyword evidence="1" id="KW-0349">Heme</keyword>
<feature type="region of interest" description="Disordered" evidence="4">
    <location>
        <begin position="1"/>
        <end position="24"/>
    </location>
</feature>
<keyword evidence="2" id="KW-0479">Metal-binding</keyword>
<dbReference type="OrthoDB" id="652091at2759"/>
<proteinExistence type="predicted"/>
<evidence type="ECO:0000313" key="6">
    <source>
        <dbReference type="Proteomes" id="UP000053029"/>
    </source>
</evidence>
<dbReference type="PANTHER" id="PTHR10720:SF0">
    <property type="entry name" value="HEME OXYGENASE"/>
    <property type="match status" value="1"/>
</dbReference>
<dbReference type="PANTHER" id="PTHR10720">
    <property type="entry name" value="HEME OXYGENASE"/>
    <property type="match status" value="1"/>
</dbReference>
<evidence type="ECO:0008006" key="7">
    <source>
        <dbReference type="Google" id="ProtNLM"/>
    </source>
</evidence>
<dbReference type="GO" id="GO:0046872">
    <property type="term" value="F:metal ion binding"/>
    <property type="evidence" value="ECO:0007669"/>
    <property type="project" value="UniProtKB-KW"/>
</dbReference>
<dbReference type="CDD" id="cd19165">
    <property type="entry name" value="HemeO"/>
    <property type="match status" value="1"/>
</dbReference>
<dbReference type="Pfam" id="PF01126">
    <property type="entry name" value="Heme_oxygenase"/>
    <property type="match status" value="1"/>
</dbReference>
<dbReference type="InterPro" id="IPR016084">
    <property type="entry name" value="Haem_Oase-like_multi-hlx"/>
</dbReference>
<evidence type="ECO:0000256" key="1">
    <source>
        <dbReference type="ARBA" id="ARBA00022617"/>
    </source>
</evidence>
<evidence type="ECO:0000313" key="5">
    <source>
        <dbReference type="EMBL" id="KIW86051.1"/>
    </source>
</evidence>
<dbReference type="HOGENOM" id="CLU_038284_0_0_1"/>
<organism evidence="5 6">
    <name type="scientific">Fonsecaea pedrosoi CBS 271.37</name>
    <dbReference type="NCBI Taxonomy" id="1442368"/>
    <lineage>
        <taxon>Eukaryota</taxon>
        <taxon>Fungi</taxon>
        <taxon>Dikarya</taxon>
        <taxon>Ascomycota</taxon>
        <taxon>Pezizomycotina</taxon>
        <taxon>Eurotiomycetes</taxon>
        <taxon>Chaetothyriomycetidae</taxon>
        <taxon>Chaetothyriales</taxon>
        <taxon>Herpotrichiellaceae</taxon>
        <taxon>Fonsecaea</taxon>
    </lineage>
</organism>
<evidence type="ECO:0000256" key="4">
    <source>
        <dbReference type="SAM" id="MobiDB-lite"/>
    </source>
</evidence>
<dbReference type="InterPro" id="IPR016053">
    <property type="entry name" value="Haem_Oase-like"/>
</dbReference>
<gene>
    <name evidence="5" type="ORF">Z517_01445</name>
</gene>
<dbReference type="GeneID" id="25300935"/>
<accession>A0A0D2E7L7</accession>
<protein>
    <recommendedName>
        <fullName evidence="7">Heme oxygenase-like protein</fullName>
    </recommendedName>
</protein>
<dbReference type="AlphaFoldDB" id="A0A0D2E7L7"/>
<dbReference type="Proteomes" id="UP000053029">
    <property type="component" value="Unassembled WGS sequence"/>
</dbReference>